<comment type="caution">
    <text evidence="9">The sequence shown here is derived from an EMBL/GenBank/DDBJ whole genome shotgun (WGS) entry which is preliminary data.</text>
</comment>
<feature type="domain" description="SAF" evidence="8">
    <location>
        <begin position="118"/>
        <end position="180"/>
    </location>
</feature>
<dbReference type="NCBIfam" id="TIGR03170">
    <property type="entry name" value="flgA_cterm"/>
    <property type="match status" value="1"/>
</dbReference>
<gene>
    <name evidence="9" type="primary">flgA</name>
    <name evidence="9" type="ORF">OPS25_03510</name>
</gene>
<dbReference type="SMART" id="SM00858">
    <property type="entry name" value="SAF"/>
    <property type="match status" value="1"/>
</dbReference>
<evidence type="ECO:0000256" key="4">
    <source>
        <dbReference type="ARBA" id="ARBA00022729"/>
    </source>
</evidence>
<proteinExistence type="inferred from homology"/>
<name>A0ABT3P459_9ALTE</name>
<evidence type="ECO:0000256" key="1">
    <source>
        <dbReference type="ARBA" id="ARBA00004418"/>
    </source>
</evidence>
<sequence length="240" mass="26662">MFLLFKKKSRHWQRYLPGMLLTIMAFSTIGGESENLHEQIERGAHDYLLEAIGDNHGEDNVVVEISPIDDRIIIPVCPTGFNYHADTESLSQAYISVRVSCNNNEWYVFTNGRVTRTRTVVVTAGMISPGTVLSQENLMLADIDIKRLRHTAYSDLDQLVGARMKHRVRQGQPIQANMLCFVCKGDRITISARTSGMLIKTAGIAQQDGVVGESIRVTNVSSRKSVIAQVANTNEVVVSL</sequence>
<keyword evidence="9" id="KW-0966">Cell projection</keyword>
<comment type="subcellular location">
    <subcellularLocation>
        <location evidence="1 7">Periplasm</location>
    </subcellularLocation>
</comment>
<evidence type="ECO:0000313" key="10">
    <source>
        <dbReference type="Proteomes" id="UP001142810"/>
    </source>
</evidence>
<reference evidence="9" key="1">
    <citation type="submission" date="2022-11" db="EMBL/GenBank/DDBJ databases">
        <title>Alteromonas sp. nov., isolated from sea water of the Qingdao.</title>
        <authorList>
            <person name="Wang Q."/>
        </authorList>
    </citation>
    <scope>NUCLEOTIDE SEQUENCE</scope>
    <source>
        <strain evidence="9">ASW11-7</strain>
    </source>
</reference>
<evidence type="ECO:0000313" key="9">
    <source>
        <dbReference type="EMBL" id="MCW8107571.1"/>
    </source>
</evidence>
<protein>
    <recommendedName>
        <fullName evidence="3 7">Flagella basal body P-ring formation protein FlgA</fullName>
    </recommendedName>
</protein>
<evidence type="ECO:0000256" key="7">
    <source>
        <dbReference type="RuleBase" id="RU362063"/>
    </source>
</evidence>
<dbReference type="Gene3D" id="2.30.30.760">
    <property type="match status" value="1"/>
</dbReference>
<comment type="function">
    <text evidence="6 7">Involved in the assembly process of the P-ring formation. It may associate with FlgF on the rod constituting a structure essential for the P-ring assembly or may act as a modulator protein for the P-ring assembly.</text>
</comment>
<dbReference type="InterPro" id="IPR017585">
    <property type="entry name" value="SAF_FlgA"/>
</dbReference>
<comment type="similarity">
    <text evidence="2 7">Belongs to the FlgA family.</text>
</comment>
<accession>A0ABT3P459</accession>
<evidence type="ECO:0000259" key="8">
    <source>
        <dbReference type="SMART" id="SM00858"/>
    </source>
</evidence>
<dbReference type="PANTHER" id="PTHR36307:SF1">
    <property type="entry name" value="FLAGELLA BASAL BODY P-RING FORMATION PROTEIN FLGA"/>
    <property type="match status" value="1"/>
</dbReference>
<dbReference type="InterPro" id="IPR039246">
    <property type="entry name" value="Flagellar_FlgA"/>
</dbReference>
<evidence type="ECO:0000256" key="6">
    <source>
        <dbReference type="ARBA" id="ARBA00025643"/>
    </source>
</evidence>
<evidence type="ECO:0000256" key="3">
    <source>
        <dbReference type="ARBA" id="ARBA00014754"/>
    </source>
</evidence>
<keyword evidence="10" id="KW-1185">Reference proteome</keyword>
<keyword evidence="9" id="KW-0969">Cilium</keyword>
<dbReference type="PANTHER" id="PTHR36307">
    <property type="entry name" value="FLAGELLA BASAL BODY P-RING FORMATION PROTEIN FLGA"/>
    <property type="match status" value="1"/>
</dbReference>
<dbReference type="RefSeq" id="WP_265616277.1">
    <property type="nucleotide sequence ID" value="NZ_JAPFRD010000005.1"/>
</dbReference>
<dbReference type="InterPro" id="IPR013974">
    <property type="entry name" value="SAF"/>
</dbReference>
<keyword evidence="4" id="KW-0732">Signal</keyword>
<evidence type="ECO:0000256" key="2">
    <source>
        <dbReference type="ARBA" id="ARBA00010474"/>
    </source>
</evidence>
<dbReference type="Proteomes" id="UP001142810">
    <property type="component" value="Unassembled WGS sequence"/>
</dbReference>
<dbReference type="CDD" id="cd11614">
    <property type="entry name" value="SAF_CpaB_FlgA_like"/>
    <property type="match status" value="1"/>
</dbReference>
<dbReference type="Pfam" id="PF13144">
    <property type="entry name" value="ChapFlgA"/>
    <property type="match status" value="1"/>
</dbReference>
<dbReference type="Gene3D" id="3.90.1210.10">
    <property type="entry name" value="Antifreeze-like/N-acetylneuraminic acid synthase C-terminal domain"/>
    <property type="match status" value="1"/>
</dbReference>
<keyword evidence="5 7" id="KW-0574">Periplasm</keyword>
<organism evidence="9 10">
    <name type="scientific">Alteromonas aquimaris</name>
    <dbReference type="NCBI Taxonomy" id="2998417"/>
    <lineage>
        <taxon>Bacteria</taxon>
        <taxon>Pseudomonadati</taxon>
        <taxon>Pseudomonadota</taxon>
        <taxon>Gammaproteobacteria</taxon>
        <taxon>Alteromonadales</taxon>
        <taxon>Alteromonadaceae</taxon>
        <taxon>Alteromonas/Salinimonas group</taxon>
        <taxon>Alteromonas</taxon>
    </lineage>
</organism>
<keyword evidence="9" id="KW-0282">Flagellum</keyword>
<keyword evidence="7" id="KW-1005">Bacterial flagellum biogenesis</keyword>
<evidence type="ECO:0000256" key="5">
    <source>
        <dbReference type="ARBA" id="ARBA00022764"/>
    </source>
</evidence>
<dbReference type="EMBL" id="JAPFRD010000005">
    <property type="protein sequence ID" value="MCW8107571.1"/>
    <property type="molecule type" value="Genomic_DNA"/>
</dbReference>